<evidence type="ECO:0000313" key="1">
    <source>
        <dbReference type="EMBL" id="QCD78302.1"/>
    </source>
</evidence>
<gene>
    <name evidence="1" type="ORF">DEO72_LG1g1934</name>
</gene>
<reference evidence="1 2" key="1">
    <citation type="submission" date="2019-04" db="EMBL/GenBank/DDBJ databases">
        <title>An improved genome assembly and genetic linkage map for asparagus bean, Vigna unguiculata ssp. sesquipedialis.</title>
        <authorList>
            <person name="Xia Q."/>
            <person name="Zhang R."/>
            <person name="Dong Y."/>
        </authorList>
    </citation>
    <scope>NUCLEOTIDE SEQUENCE [LARGE SCALE GENOMIC DNA]</scope>
    <source>
        <tissue evidence="1">Leaf</tissue>
    </source>
</reference>
<protein>
    <submittedName>
        <fullName evidence="1">Uncharacterized protein</fullName>
    </submittedName>
</protein>
<evidence type="ECO:0000313" key="2">
    <source>
        <dbReference type="Proteomes" id="UP000501690"/>
    </source>
</evidence>
<organism evidence="1 2">
    <name type="scientific">Vigna unguiculata</name>
    <name type="common">Cowpea</name>
    <dbReference type="NCBI Taxonomy" id="3917"/>
    <lineage>
        <taxon>Eukaryota</taxon>
        <taxon>Viridiplantae</taxon>
        <taxon>Streptophyta</taxon>
        <taxon>Embryophyta</taxon>
        <taxon>Tracheophyta</taxon>
        <taxon>Spermatophyta</taxon>
        <taxon>Magnoliopsida</taxon>
        <taxon>eudicotyledons</taxon>
        <taxon>Gunneridae</taxon>
        <taxon>Pentapetalae</taxon>
        <taxon>rosids</taxon>
        <taxon>fabids</taxon>
        <taxon>Fabales</taxon>
        <taxon>Fabaceae</taxon>
        <taxon>Papilionoideae</taxon>
        <taxon>50 kb inversion clade</taxon>
        <taxon>NPAAA clade</taxon>
        <taxon>indigoferoid/millettioid clade</taxon>
        <taxon>Phaseoleae</taxon>
        <taxon>Vigna</taxon>
    </lineage>
</organism>
<sequence>MLERKIWRMSIRSQGGVMHMNGEVKVKKRKKMGLESYGSVMFFVLMKEDESMVKDNGEIRVEGREQQRKWRHPCDIGFVVIVMIGECE</sequence>
<proteinExistence type="predicted"/>
<dbReference type="AlphaFoldDB" id="A0A4D6KLE9"/>
<dbReference type="EMBL" id="CP039345">
    <property type="protein sequence ID" value="QCD78302.1"/>
    <property type="molecule type" value="Genomic_DNA"/>
</dbReference>
<accession>A0A4D6KLE9</accession>
<dbReference type="Proteomes" id="UP000501690">
    <property type="component" value="Linkage Group LG1"/>
</dbReference>
<keyword evidence="2" id="KW-1185">Reference proteome</keyword>
<name>A0A4D6KLE9_VIGUN</name>